<reference evidence="5 6" key="1">
    <citation type="submission" date="2017-05" db="EMBL/GenBank/DDBJ databases">
        <title>Complete and WGS of Bordetella genogroups.</title>
        <authorList>
            <person name="Spilker T."/>
            <person name="Lipuma J."/>
        </authorList>
    </citation>
    <scope>NUCLEOTIDE SEQUENCE [LARGE SCALE GENOMIC DNA]</scope>
    <source>
        <strain evidence="5 6">AU3139</strain>
    </source>
</reference>
<dbReference type="Proteomes" id="UP000216524">
    <property type="component" value="Unassembled WGS sequence"/>
</dbReference>
<keyword evidence="6" id="KW-1185">Reference proteome</keyword>
<gene>
    <name evidence="5" type="ORF">CAL23_05390</name>
</gene>
<evidence type="ECO:0000256" key="3">
    <source>
        <dbReference type="ARBA" id="ARBA00023002"/>
    </source>
</evidence>
<dbReference type="InterPro" id="IPR000415">
    <property type="entry name" value="Nitroreductase-like"/>
</dbReference>
<dbReference type="EMBL" id="NEVV01000001">
    <property type="protein sequence ID" value="OZI81150.1"/>
    <property type="molecule type" value="Genomic_DNA"/>
</dbReference>
<dbReference type="Gene3D" id="3.40.109.10">
    <property type="entry name" value="NADH Oxidase"/>
    <property type="match status" value="1"/>
</dbReference>
<keyword evidence="3" id="KW-0560">Oxidoreductase</keyword>
<organism evidence="5 6">
    <name type="scientific">Bordetella genomosp. 6</name>
    <dbReference type="NCBI Taxonomy" id="463024"/>
    <lineage>
        <taxon>Bacteria</taxon>
        <taxon>Pseudomonadati</taxon>
        <taxon>Pseudomonadota</taxon>
        <taxon>Betaproteobacteria</taxon>
        <taxon>Burkholderiales</taxon>
        <taxon>Alcaligenaceae</taxon>
        <taxon>Bordetella</taxon>
    </lineage>
</organism>
<dbReference type="PANTHER" id="PTHR23026">
    <property type="entry name" value="NADPH NITROREDUCTASE"/>
    <property type="match status" value="1"/>
</dbReference>
<proteinExistence type="predicted"/>
<evidence type="ECO:0000313" key="5">
    <source>
        <dbReference type="EMBL" id="OZI81150.1"/>
    </source>
</evidence>
<feature type="domain" description="Nitroreductase" evidence="4">
    <location>
        <begin position="17"/>
        <end position="202"/>
    </location>
</feature>
<evidence type="ECO:0000259" key="4">
    <source>
        <dbReference type="Pfam" id="PF00881"/>
    </source>
</evidence>
<dbReference type="InterPro" id="IPR050627">
    <property type="entry name" value="Nitroreductase/BluB"/>
</dbReference>
<dbReference type="CDD" id="cd02136">
    <property type="entry name" value="PnbA_NfnB-like"/>
    <property type="match status" value="1"/>
</dbReference>
<comment type="caution">
    <text evidence="5">The sequence shown here is derived from an EMBL/GenBank/DDBJ whole genome shotgun (WGS) entry which is preliminary data.</text>
</comment>
<evidence type="ECO:0000256" key="1">
    <source>
        <dbReference type="ARBA" id="ARBA00022630"/>
    </source>
</evidence>
<evidence type="ECO:0000313" key="6">
    <source>
        <dbReference type="Proteomes" id="UP000216524"/>
    </source>
</evidence>
<keyword evidence="1" id="KW-0285">Flavoprotein</keyword>
<dbReference type="InterPro" id="IPR029479">
    <property type="entry name" value="Nitroreductase"/>
</dbReference>
<accession>A0ABX4FG50</accession>
<name>A0ABX4FG50_9BORD</name>
<keyword evidence="2" id="KW-0288">FMN</keyword>
<dbReference type="PANTHER" id="PTHR23026:SF90">
    <property type="entry name" value="IODOTYROSINE DEIODINASE 1"/>
    <property type="match status" value="1"/>
</dbReference>
<evidence type="ECO:0000256" key="2">
    <source>
        <dbReference type="ARBA" id="ARBA00022643"/>
    </source>
</evidence>
<sequence>MEHSGMERAGVLQALLDERHSCRDFLPQTVPRETIARMLRMAQRTASWCNTQPWRLFLGSGDSTRRLKEALAQVAGRAPAEPDMPFPAAYENEHLARRRAAGFQLYAAAGIEKGDRQASRALSLKNFELFGAPHCLVVATPAYLGPYALVDCGGWIANFLLAAQAHGVAAIPQAALAQHAPVLRRHFDIDPALTIICGISLGFERQSSPLNAYRTDRAPMEEVCAWHA</sequence>
<protein>
    <submittedName>
        <fullName evidence="5">Nitroreductase</fullName>
    </submittedName>
</protein>
<dbReference type="SUPFAM" id="SSF55469">
    <property type="entry name" value="FMN-dependent nitroreductase-like"/>
    <property type="match status" value="1"/>
</dbReference>
<dbReference type="Pfam" id="PF00881">
    <property type="entry name" value="Nitroreductase"/>
    <property type="match status" value="1"/>
</dbReference>